<accession>A0AAW0IPM8</accession>
<name>A0AAW0IPM8_QUESU</name>
<reference evidence="2 3" key="1">
    <citation type="journal article" date="2018" name="Sci. Data">
        <title>The draft genome sequence of cork oak.</title>
        <authorList>
            <person name="Ramos A.M."/>
            <person name="Usie A."/>
            <person name="Barbosa P."/>
            <person name="Barros P.M."/>
            <person name="Capote T."/>
            <person name="Chaves I."/>
            <person name="Simoes F."/>
            <person name="Abreu I."/>
            <person name="Carrasquinho I."/>
            <person name="Faro C."/>
            <person name="Guimaraes J.B."/>
            <person name="Mendonca D."/>
            <person name="Nobrega F."/>
            <person name="Rodrigues L."/>
            <person name="Saibo N.J.M."/>
            <person name="Varela M.C."/>
            <person name="Egas C."/>
            <person name="Matos J."/>
            <person name="Miguel C.M."/>
            <person name="Oliveira M.M."/>
            <person name="Ricardo C.P."/>
            <person name="Goncalves S."/>
        </authorList>
    </citation>
    <scope>NUCLEOTIDE SEQUENCE [LARGE SCALE GENOMIC DNA]</scope>
    <source>
        <strain evidence="3">cv. HL8</strain>
    </source>
</reference>
<organism evidence="2 3">
    <name type="scientific">Quercus suber</name>
    <name type="common">Cork oak</name>
    <dbReference type="NCBI Taxonomy" id="58331"/>
    <lineage>
        <taxon>Eukaryota</taxon>
        <taxon>Viridiplantae</taxon>
        <taxon>Streptophyta</taxon>
        <taxon>Embryophyta</taxon>
        <taxon>Tracheophyta</taxon>
        <taxon>Spermatophyta</taxon>
        <taxon>Magnoliopsida</taxon>
        <taxon>eudicotyledons</taxon>
        <taxon>Gunneridae</taxon>
        <taxon>Pentapetalae</taxon>
        <taxon>rosids</taxon>
        <taxon>fabids</taxon>
        <taxon>Fagales</taxon>
        <taxon>Fagaceae</taxon>
        <taxon>Quercus</taxon>
    </lineage>
</organism>
<protein>
    <submittedName>
        <fullName evidence="2">Uncharacterized protein</fullName>
    </submittedName>
</protein>
<comment type="caution">
    <text evidence="2">The sequence shown here is derived from an EMBL/GenBank/DDBJ whole genome shotgun (WGS) entry which is preliminary data.</text>
</comment>
<keyword evidence="1" id="KW-0812">Transmembrane</keyword>
<dbReference type="EMBL" id="PKMF04000956">
    <property type="protein sequence ID" value="KAK7816118.1"/>
    <property type="molecule type" value="Genomic_DNA"/>
</dbReference>
<evidence type="ECO:0000313" key="3">
    <source>
        <dbReference type="Proteomes" id="UP000237347"/>
    </source>
</evidence>
<dbReference type="Proteomes" id="UP000237347">
    <property type="component" value="Unassembled WGS sequence"/>
</dbReference>
<keyword evidence="1" id="KW-1133">Transmembrane helix</keyword>
<gene>
    <name evidence="2" type="ORF">CFP56_000699</name>
</gene>
<evidence type="ECO:0000256" key="1">
    <source>
        <dbReference type="SAM" id="Phobius"/>
    </source>
</evidence>
<proteinExistence type="predicted"/>
<dbReference type="AlphaFoldDB" id="A0AAW0IPM8"/>
<evidence type="ECO:0000313" key="2">
    <source>
        <dbReference type="EMBL" id="KAK7816118.1"/>
    </source>
</evidence>
<feature type="transmembrane region" description="Helical" evidence="1">
    <location>
        <begin position="42"/>
        <end position="61"/>
    </location>
</feature>
<sequence length="66" mass="7507">MDVLLHAIVRAWHSIGLSIVALDNTAMHRLASLQAIRMCSRLLVLLLILMPMMIRQAFLLVRELIT</sequence>
<keyword evidence="3" id="KW-1185">Reference proteome</keyword>
<keyword evidence="1" id="KW-0472">Membrane</keyword>